<reference evidence="1 2" key="1">
    <citation type="submission" date="2019-08" db="EMBL/GenBank/DDBJ databases">
        <authorList>
            <person name="Khan S.A."/>
            <person name="Jeon C.O."/>
            <person name="Jeong S.E."/>
        </authorList>
    </citation>
    <scope>NUCLEOTIDE SEQUENCE [LARGE SCALE GENOMIC DNA]</scope>
    <source>
        <strain evidence="2">IMCC1728</strain>
    </source>
</reference>
<dbReference type="EMBL" id="VOPW01000002">
    <property type="protein sequence ID" value="TXC62128.1"/>
    <property type="molecule type" value="Genomic_DNA"/>
</dbReference>
<accession>A0A5C6TR18</accession>
<sequence>MAERFVYFGERLVGLYPVCIAGRAGTVYLSQEFFNDNSIGKKDIVICDGRPFWTTGLHFHRIDAKSQITANPKPSDFNASTSLAAEEKRQKREAIQRALKENEAYRTSLNLLEYNISGWKQTAYQSLVADLRGTYYGTSGLYAVDGMASSQNGSTRGVITNLGWSRTFIDAELDLRAGVISESSLAGMATVYGIGIKPLLRAIILPPRPVSRVLLRFPGDYKSIRPES</sequence>
<protein>
    <submittedName>
        <fullName evidence="1">Uncharacterized protein</fullName>
    </submittedName>
</protein>
<comment type="caution">
    <text evidence="1">The sequence shown here is derived from an EMBL/GenBank/DDBJ whole genome shotgun (WGS) entry which is preliminary data.</text>
</comment>
<dbReference type="Proteomes" id="UP000321832">
    <property type="component" value="Unassembled WGS sequence"/>
</dbReference>
<keyword evidence="2" id="KW-1185">Reference proteome</keyword>
<name>A0A5C6TR18_9BURK</name>
<evidence type="ECO:0000313" key="1">
    <source>
        <dbReference type="EMBL" id="TXC62128.1"/>
    </source>
</evidence>
<evidence type="ECO:0000313" key="2">
    <source>
        <dbReference type="Proteomes" id="UP000321832"/>
    </source>
</evidence>
<gene>
    <name evidence="1" type="ORF">FSC37_22450</name>
</gene>
<proteinExistence type="predicted"/>
<dbReference type="AlphaFoldDB" id="A0A5C6TR18"/>
<organism evidence="1 2">
    <name type="scientific">Piscinibacter aquaticus</name>
    <dbReference type="NCBI Taxonomy" id="392597"/>
    <lineage>
        <taxon>Bacteria</taxon>
        <taxon>Pseudomonadati</taxon>
        <taxon>Pseudomonadota</taxon>
        <taxon>Betaproteobacteria</taxon>
        <taxon>Burkholderiales</taxon>
        <taxon>Sphaerotilaceae</taxon>
        <taxon>Piscinibacter</taxon>
    </lineage>
</organism>